<dbReference type="InterPro" id="IPR011006">
    <property type="entry name" value="CheY-like_superfamily"/>
</dbReference>
<name>A0A1C0YN15_9BACL</name>
<dbReference type="GO" id="GO:0005737">
    <property type="term" value="C:cytoplasm"/>
    <property type="evidence" value="ECO:0007669"/>
    <property type="project" value="UniProtKB-SubCell"/>
</dbReference>
<organism evidence="12 13">
    <name type="scientific">Caryophanon tenue</name>
    <dbReference type="NCBI Taxonomy" id="33978"/>
    <lineage>
        <taxon>Bacteria</taxon>
        <taxon>Bacillati</taxon>
        <taxon>Bacillota</taxon>
        <taxon>Bacilli</taxon>
        <taxon>Bacillales</taxon>
        <taxon>Caryophanaceae</taxon>
        <taxon>Caryophanon</taxon>
    </lineage>
</organism>
<dbReference type="InterPro" id="IPR036388">
    <property type="entry name" value="WH-like_DNA-bd_sf"/>
</dbReference>
<dbReference type="InterPro" id="IPR048714">
    <property type="entry name" value="DpiA-like_HTH"/>
</dbReference>
<keyword evidence="7 9" id="KW-0010">Activator</keyword>
<evidence type="ECO:0000256" key="9">
    <source>
        <dbReference type="PIRNR" id="PIRNR006171"/>
    </source>
</evidence>
<evidence type="ECO:0000256" key="7">
    <source>
        <dbReference type="ARBA" id="ARBA00023159"/>
    </source>
</evidence>
<dbReference type="SMART" id="SM00448">
    <property type="entry name" value="REC"/>
    <property type="match status" value="1"/>
</dbReference>
<keyword evidence="13" id="KW-1185">Reference proteome</keyword>
<keyword evidence="3 10" id="KW-0597">Phosphoprotein</keyword>
<evidence type="ECO:0000256" key="10">
    <source>
        <dbReference type="PROSITE-ProRule" id="PRU00169"/>
    </source>
</evidence>
<dbReference type="OrthoDB" id="9759232at2"/>
<dbReference type="PROSITE" id="PS50110">
    <property type="entry name" value="RESPONSE_REGULATORY"/>
    <property type="match status" value="1"/>
</dbReference>
<evidence type="ECO:0000256" key="8">
    <source>
        <dbReference type="ARBA" id="ARBA00023163"/>
    </source>
</evidence>
<dbReference type="PANTHER" id="PTHR45526:SF1">
    <property type="entry name" value="TRANSCRIPTIONAL REGULATORY PROTEIN DCUR-RELATED"/>
    <property type="match status" value="1"/>
</dbReference>
<dbReference type="Pfam" id="PF00072">
    <property type="entry name" value="Response_reg"/>
    <property type="match status" value="1"/>
</dbReference>
<dbReference type="STRING" id="33978.A6M13_01525"/>
<dbReference type="SUPFAM" id="SSF52172">
    <property type="entry name" value="CheY-like"/>
    <property type="match status" value="1"/>
</dbReference>
<evidence type="ECO:0000256" key="2">
    <source>
        <dbReference type="ARBA" id="ARBA00022490"/>
    </source>
</evidence>
<evidence type="ECO:0000256" key="1">
    <source>
        <dbReference type="ARBA" id="ARBA00004496"/>
    </source>
</evidence>
<dbReference type="AlphaFoldDB" id="A0A1C0YN15"/>
<dbReference type="EMBL" id="MASJ01000001">
    <property type="protein sequence ID" value="OCS88551.1"/>
    <property type="molecule type" value="Genomic_DNA"/>
</dbReference>
<evidence type="ECO:0000256" key="4">
    <source>
        <dbReference type="ARBA" id="ARBA00023012"/>
    </source>
</evidence>
<feature type="modified residue" description="4-aspartylphosphate" evidence="10">
    <location>
        <position position="54"/>
    </location>
</feature>
<evidence type="ECO:0000259" key="11">
    <source>
        <dbReference type="PROSITE" id="PS50110"/>
    </source>
</evidence>
<keyword evidence="2 9" id="KW-0963">Cytoplasm</keyword>
<dbReference type="GO" id="GO:0003700">
    <property type="term" value="F:DNA-binding transcription factor activity"/>
    <property type="evidence" value="ECO:0007669"/>
    <property type="project" value="InterPro"/>
</dbReference>
<dbReference type="SUPFAM" id="SSF46785">
    <property type="entry name" value="Winged helix' DNA-binding domain"/>
    <property type="match status" value="1"/>
</dbReference>
<dbReference type="GO" id="GO:0003677">
    <property type="term" value="F:DNA binding"/>
    <property type="evidence" value="ECO:0007669"/>
    <property type="project" value="UniProtKB-KW"/>
</dbReference>
<evidence type="ECO:0000256" key="5">
    <source>
        <dbReference type="ARBA" id="ARBA00023015"/>
    </source>
</evidence>
<dbReference type="RefSeq" id="WP_066542344.1">
    <property type="nucleotide sequence ID" value="NZ_MASJ01000001.1"/>
</dbReference>
<keyword evidence="8 9" id="KW-0804">Transcription</keyword>
<dbReference type="Gene3D" id="3.40.50.2300">
    <property type="match status" value="1"/>
</dbReference>
<proteinExistence type="predicted"/>
<feature type="domain" description="Response regulatory" evidence="11">
    <location>
        <begin position="3"/>
        <end position="119"/>
    </location>
</feature>
<dbReference type="PANTHER" id="PTHR45526">
    <property type="entry name" value="TRANSCRIPTIONAL REGULATORY PROTEIN DPIA"/>
    <property type="match status" value="1"/>
</dbReference>
<reference evidence="12 13" key="1">
    <citation type="submission" date="2016-07" db="EMBL/GenBank/DDBJ databases">
        <title>Caryophanon tenue genome sequencing.</title>
        <authorList>
            <person name="Verma A."/>
            <person name="Pal Y."/>
            <person name="Krishnamurthi S."/>
        </authorList>
    </citation>
    <scope>NUCLEOTIDE SEQUENCE [LARGE SCALE GENOMIC DNA]</scope>
    <source>
        <strain evidence="12 13">DSM 14152</strain>
    </source>
</reference>
<evidence type="ECO:0000256" key="3">
    <source>
        <dbReference type="ARBA" id="ARBA00022553"/>
    </source>
</evidence>
<dbReference type="Proteomes" id="UP000093199">
    <property type="component" value="Unassembled WGS sequence"/>
</dbReference>
<dbReference type="Pfam" id="PF20714">
    <property type="entry name" value="HTH_64"/>
    <property type="match status" value="1"/>
</dbReference>
<protein>
    <recommendedName>
        <fullName evidence="9">Transcriptional regulatory protein</fullName>
    </recommendedName>
</protein>
<dbReference type="PIRSF" id="PIRSF006171">
    <property type="entry name" value="RR_citrat_malat"/>
    <property type="match status" value="1"/>
</dbReference>
<dbReference type="Gene3D" id="1.10.10.10">
    <property type="entry name" value="Winged helix-like DNA-binding domain superfamily/Winged helix DNA-binding domain"/>
    <property type="match status" value="1"/>
</dbReference>
<sequence>MYKVLCIEDDPMVREVNRQFIERVEGFTVIDFAKDGQEGLQKIEQLRPHLVFMDVYMPQLDGLETLALLRAQDTETDVIMVTAATNVEAINRAMHLGIFDYILKPFSMERVAQALEKYKPYKALLTTQRDFTQQQLDRLLHTTETPVKVENIALTEALPKGLNKATLDKILQHLHGLQVATSAEQLASQLGIARVTARRYLDFLEKQQIVSVDIQYGQIGRPMNLYAITAHKKE</sequence>
<evidence type="ECO:0000313" key="13">
    <source>
        <dbReference type="Proteomes" id="UP000093199"/>
    </source>
</evidence>
<gene>
    <name evidence="12" type="ORF">A6M13_01525</name>
</gene>
<dbReference type="InterPro" id="IPR001789">
    <property type="entry name" value="Sig_transdc_resp-reg_receiver"/>
</dbReference>
<evidence type="ECO:0000313" key="12">
    <source>
        <dbReference type="EMBL" id="OCS88551.1"/>
    </source>
</evidence>
<evidence type="ECO:0000256" key="6">
    <source>
        <dbReference type="ARBA" id="ARBA00023125"/>
    </source>
</evidence>
<keyword evidence="5 9" id="KW-0805">Transcription regulation</keyword>
<dbReference type="InterPro" id="IPR051271">
    <property type="entry name" value="2C-system_Tx_regulators"/>
</dbReference>
<accession>A0A1C0YN15</accession>
<dbReference type="InterPro" id="IPR024187">
    <property type="entry name" value="Sig_transdc_resp-reg_cit/mal"/>
</dbReference>
<dbReference type="InterPro" id="IPR036390">
    <property type="entry name" value="WH_DNA-bd_sf"/>
</dbReference>
<dbReference type="GO" id="GO:0000156">
    <property type="term" value="F:phosphorelay response regulator activity"/>
    <property type="evidence" value="ECO:0007669"/>
    <property type="project" value="TreeGrafter"/>
</dbReference>
<keyword evidence="6 9" id="KW-0238">DNA-binding</keyword>
<comment type="subcellular location">
    <subcellularLocation>
        <location evidence="1 9">Cytoplasm</location>
    </subcellularLocation>
</comment>
<keyword evidence="4 9" id="KW-0902">Two-component regulatory system</keyword>
<comment type="caution">
    <text evidence="12">The sequence shown here is derived from an EMBL/GenBank/DDBJ whole genome shotgun (WGS) entry which is preliminary data.</text>
</comment>